<evidence type="ECO:0000313" key="3">
    <source>
        <dbReference type="Proteomes" id="UP000002287"/>
    </source>
</evidence>
<dbReference type="AlphaFoldDB" id="A4JFK7"/>
<accession>A4JFK7</accession>
<organism evidence="2 3">
    <name type="scientific">Burkholderia vietnamiensis (strain G4 / LMG 22486)</name>
    <name type="common">Burkholderia cepacia (strain R1808)</name>
    <dbReference type="NCBI Taxonomy" id="269482"/>
    <lineage>
        <taxon>Bacteria</taxon>
        <taxon>Pseudomonadati</taxon>
        <taxon>Pseudomonadota</taxon>
        <taxon>Betaproteobacteria</taxon>
        <taxon>Burkholderiales</taxon>
        <taxon>Burkholderiaceae</taxon>
        <taxon>Burkholderia</taxon>
        <taxon>Burkholderia cepacia complex</taxon>
    </lineage>
</organism>
<sequence>MNTLSTRAATKLSKPTAFPAPAQARDPRPVFNAIEHEREVAGRATGRSIAQLHDEALMERLSEHLRKRSAELQALRDSQAFKGEAEAA</sequence>
<evidence type="ECO:0000256" key="1">
    <source>
        <dbReference type="SAM" id="MobiDB-lite"/>
    </source>
</evidence>
<protein>
    <submittedName>
        <fullName evidence="2">Uncharacterized protein</fullName>
    </submittedName>
</protein>
<dbReference type="HOGENOM" id="CLU_2463228_0_0_4"/>
<evidence type="ECO:0000313" key="2">
    <source>
        <dbReference type="EMBL" id="ABO55060.1"/>
    </source>
</evidence>
<dbReference type="Proteomes" id="UP000002287">
    <property type="component" value="Chromosome 1"/>
</dbReference>
<dbReference type="EMBL" id="CP000614">
    <property type="protein sequence ID" value="ABO55060.1"/>
    <property type="molecule type" value="Genomic_DNA"/>
</dbReference>
<dbReference type="KEGG" id="bvi:Bcep1808_2058"/>
<proteinExistence type="predicted"/>
<reference evidence="3" key="1">
    <citation type="submission" date="2007-03" db="EMBL/GenBank/DDBJ databases">
        <title>Complete sequence of chromosome 1 of Burkholderia vietnamiensis G4.</title>
        <authorList>
            <consortium name="US DOE Joint Genome Institute"/>
            <person name="Copeland A."/>
            <person name="Lucas S."/>
            <person name="Lapidus A."/>
            <person name="Barry K."/>
            <person name="Detter J.C."/>
            <person name="Glavina del Rio T."/>
            <person name="Hammon N."/>
            <person name="Israni S."/>
            <person name="Dalin E."/>
            <person name="Tice H."/>
            <person name="Pitluck S."/>
            <person name="Chain P."/>
            <person name="Malfatti S."/>
            <person name="Shin M."/>
            <person name="Vergez L."/>
            <person name="Schmutz J."/>
            <person name="Larimer F."/>
            <person name="Land M."/>
            <person name="Hauser L."/>
            <person name="Kyrpides N."/>
            <person name="Tiedje J."/>
            <person name="Richardson P."/>
        </authorList>
    </citation>
    <scope>NUCLEOTIDE SEQUENCE [LARGE SCALE GENOMIC DNA]</scope>
    <source>
        <strain evidence="3">G4 / LMG 22486</strain>
    </source>
</reference>
<name>A4JFK7_BURVG</name>
<gene>
    <name evidence="2" type="ordered locus">Bcep1808_2058</name>
</gene>
<feature type="region of interest" description="Disordered" evidence="1">
    <location>
        <begin position="1"/>
        <end position="25"/>
    </location>
</feature>